<evidence type="ECO:0000259" key="1">
    <source>
        <dbReference type="PROSITE" id="PS51671"/>
    </source>
</evidence>
<name>A0ABM7QJB3_9GAMM</name>
<organism evidence="2 3">
    <name type="scientific">Allochromatium tepidum</name>
    <dbReference type="NCBI Taxonomy" id="553982"/>
    <lineage>
        <taxon>Bacteria</taxon>
        <taxon>Pseudomonadati</taxon>
        <taxon>Pseudomonadota</taxon>
        <taxon>Gammaproteobacteria</taxon>
        <taxon>Chromatiales</taxon>
        <taxon>Chromatiaceae</taxon>
        <taxon>Allochromatium</taxon>
    </lineage>
</organism>
<proteinExistence type="predicted"/>
<feature type="domain" description="ACT" evidence="1">
    <location>
        <begin position="12"/>
        <end position="83"/>
    </location>
</feature>
<feature type="domain" description="ACT" evidence="1">
    <location>
        <begin position="98"/>
        <end position="172"/>
    </location>
</feature>
<keyword evidence="3" id="KW-1185">Reference proteome</keyword>
<dbReference type="EMBL" id="AP024563">
    <property type="protein sequence ID" value="BCU05835.1"/>
    <property type="molecule type" value="Genomic_DNA"/>
</dbReference>
<gene>
    <name evidence="2" type="ORF">Atep_05120</name>
</gene>
<sequence length="179" mass="19237">MTVTDTLSDWNLLTLVGADRPGIVSRVTRALYECGCNLGEASMIRLGGNFTIMLMVSSTRPDAEILDALAPVARELDLRLHLDPLSGGLHQHLMPNVQVRVTGADRAGIVADVTEILAEQGFNILELDSDVAGERERPVYIMNIQGYSDRTIEALADALVPMAARGVSVDVSPVDLLIG</sequence>
<dbReference type="Gene3D" id="3.30.70.260">
    <property type="match status" value="2"/>
</dbReference>
<dbReference type="InterPro" id="IPR002912">
    <property type="entry name" value="ACT_dom"/>
</dbReference>
<protein>
    <submittedName>
        <fullName evidence="2">Amino acid-binding protein</fullName>
    </submittedName>
</protein>
<dbReference type="PANTHER" id="PTHR34875:SF6">
    <property type="entry name" value="UPF0237 PROTEIN MJ1558"/>
    <property type="match status" value="1"/>
</dbReference>
<reference evidence="2 3" key="1">
    <citation type="submission" date="2021-04" db="EMBL/GenBank/DDBJ databases">
        <title>Complete genome sequencing of Allochromatium tepidum strain NZ.</title>
        <authorList>
            <person name="Tsukatani Y."/>
            <person name="Mori H."/>
        </authorList>
    </citation>
    <scope>NUCLEOTIDE SEQUENCE [LARGE SCALE GENOMIC DNA]</scope>
    <source>
        <strain evidence="2 3">NZ</strain>
    </source>
</reference>
<dbReference type="Pfam" id="PF13740">
    <property type="entry name" value="ACT_6"/>
    <property type="match status" value="2"/>
</dbReference>
<evidence type="ECO:0000313" key="2">
    <source>
        <dbReference type="EMBL" id="BCU05835.1"/>
    </source>
</evidence>
<dbReference type="InterPro" id="IPR045865">
    <property type="entry name" value="ACT-like_dom_sf"/>
</dbReference>
<dbReference type="RefSeq" id="WP_236786389.1">
    <property type="nucleotide sequence ID" value="NZ_AP024563.1"/>
</dbReference>
<dbReference type="PROSITE" id="PS51671">
    <property type="entry name" value="ACT"/>
    <property type="match status" value="2"/>
</dbReference>
<evidence type="ECO:0000313" key="3">
    <source>
        <dbReference type="Proteomes" id="UP000680679"/>
    </source>
</evidence>
<accession>A0ABM7QJB3</accession>
<dbReference type="SUPFAM" id="SSF55021">
    <property type="entry name" value="ACT-like"/>
    <property type="match status" value="2"/>
</dbReference>
<dbReference type="PANTHER" id="PTHR34875">
    <property type="entry name" value="UPF0237 PROTEIN MJ1558"/>
    <property type="match status" value="1"/>
</dbReference>
<dbReference type="Proteomes" id="UP000680679">
    <property type="component" value="Chromosome"/>
</dbReference>
<dbReference type="InterPro" id="IPR050990">
    <property type="entry name" value="UPF0237/GcvR_regulator"/>
</dbReference>